<dbReference type="EMBL" id="GG662696">
    <property type="protein sequence ID" value="EAR96234.2"/>
    <property type="molecule type" value="Genomic_DNA"/>
</dbReference>
<protein>
    <submittedName>
        <fullName evidence="2">Transmembrane protein, putative</fullName>
    </submittedName>
</protein>
<keyword evidence="1" id="KW-0472">Membrane</keyword>
<name>Q23I83_TETTS</name>
<evidence type="ECO:0000313" key="2">
    <source>
        <dbReference type="EMBL" id="EAR96234.2"/>
    </source>
</evidence>
<sequence>MVQYYYWDFIRIYLRIIVTLVYTLIGQIQRDLSINIILLTFALYIMLIIKYNPYITKRLSFNEITSCALIMVKLVINNINLDNFIFNTIFQIADILINIVFVLYFICIIFIEKSKNQNSILGKIFKKIIIIVIPKKYHKVILNDKRVSIKTYFRWILIKKNINKIVQMKAATNFKIALYKQESMKKQMLKKSLSQYSRNSQLQKQDSFIIQKKNIFQNPTLSNFSPKIKFQDSNKSNLKKNNSLKDNKSQLLLLSQRTRECSPILNLEQLNEQNLQLRDRISLSSDQKKCKKILKKVKRQNYQSEEDSYQLDSPNKPIISSYSNIILKYITNKNQDIYLNDQSPNQAQFLETTENQIKNQYQISKKSSQVQFI</sequence>
<keyword evidence="3" id="KW-1185">Reference proteome</keyword>
<accession>Q23I83</accession>
<dbReference type="GeneID" id="7829217"/>
<dbReference type="Proteomes" id="UP000009168">
    <property type="component" value="Unassembled WGS sequence"/>
</dbReference>
<evidence type="ECO:0000256" key="1">
    <source>
        <dbReference type="SAM" id="Phobius"/>
    </source>
</evidence>
<dbReference type="KEGG" id="tet:TTHERM_01379940"/>
<evidence type="ECO:0000313" key="3">
    <source>
        <dbReference type="Proteomes" id="UP000009168"/>
    </source>
</evidence>
<dbReference type="RefSeq" id="XP_001016479.2">
    <property type="nucleotide sequence ID" value="XM_001016479.2"/>
</dbReference>
<gene>
    <name evidence="2" type="ORF">TTHERM_01379940</name>
</gene>
<keyword evidence="1 2" id="KW-0812">Transmembrane</keyword>
<organism evidence="2 3">
    <name type="scientific">Tetrahymena thermophila (strain SB210)</name>
    <dbReference type="NCBI Taxonomy" id="312017"/>
    <lineage>
        <taxon>Eukaryota</taxon>
        <taxon>Sar</taxon>
        <taxon>Alveolata</taxon>
        <taxon>Ciliophora</taxon>
        <taxon>Intramacronucleata</taxon>
        <taxon>Oligohymenophorea</taxon>
        <taxon>Hymenostomatida</taxon>
        <taxon>Tetrahymenina</taxon>
        <taxon>Tetrahymenidae</taxon>
        <taxon>Tetrahymena</taxon>
    </lineage>
</organism>
<feature type="transmembrane region" description="Helical" evidence="1">
    <location>
        <begin position="88"/>
        <end position="111"/>
    </location>
</feature>
<dbReference type="HOGENOM" id="CLU_1334258_0_0_1"/>
<proteinExistence type="predicted"/>
<dbReference type="InParanoid" id="Q23I83"/>
<feature type="transmembrane region" description="Helical" evidence="1">
    <location>
        <begin position="12"/>
        <end position="28"/>
    </location>
</feature>
<reference evidence="3" key="1">
    <citation type="journal article" date="2006" name="PLoS Biol.">
        <title>Macronuclear genome sequence of the ciliate Tetrahymena thermophila, a model eukaryote.</title>
        <authorList>
            <person name="Eisen J.A."/>
            <person name="Coyne R.S."/>
            <person name="Wu M."/>
            <person name="Wu D."/>
            <person name="Thiagarajan M."/>
            <person name="Wortman J.R."/>
            <person name="Badger J.H."/>
            <person name="Ren Q."/>
            <person name="Amedeo P."/>
            <person name="Jones K.M."/>
            <person name="Tallon L.J."/>
            <person name="Delcher A.L."/>
            <person name="Salzberg S.L."/>
            <person name="Silva J.C."/>
            <person name="Haas B.J."/>
            <person name="Majoros W.H."/>
            <person name="Farzad M."/>
            <person name="Carlton J.M."/>
            <person name="Smith R.K. Jr."/>
            <person name="Garg J."/>
            <person name="Pearlman R.E."/>
            <person name="Karrer K.M."/>
            <person name="Sun L."/>
            <person name="Manning G."/>
            <person name="Elde N.C."/>
            <person name="Turkewitz A.P."/>
            <person name="Asai D.J."/>
            <person name="Wilkes D.E."/>
            <person name="Wang Y."/>
            <person name="Cai H."/>
            <person name="Collins K."/>
            <person name="Stewart B.A."/>
            <person name="Lee S.R."/>
            <person name="Wilamowska K."/>
            <person name="Weinberg Z."/>
            <person name="Ruzzo W.L."/>
            <person name="Wloga D."/>
            <person name="Gaertig J."/>
            <person name="Frankel J."/>
            <person name="Tsao C.-C."/>
            <person name="Gorovsky M.A."/>
            <person name="Keeling P.J."/>
            <person name="Waller R.F."/>
            <person name="Patron N.J."/>
            <person name="Cherry J.M."/>
            <person name="Stover N.A."/>
            <person name="Krieger C.J."/>
            <person name="del Toro C."/>
            <person name="Ryder H.F."/>
            <person name="Williamson S.C."/>
            <person name="Barbeau R.A."/>
            <person name="Hamilton E.P."/>
            <person name="Orias E."/>
        </authorList>
    </citation>
    <scope>NUCLEOTIDE SEQUENCE [LARGE SCALE GENOMIC DNA]</scope>
    <source>
        <strain evidence="3">SB210</strain>
    </source>
</reference>
<dbReference type="AlphaFoldDB" id="Q23I83"/>
<feature type="transmembrane region" description="Helical" evidence="1">
    <location>
        <begin position="34"/>
        <end position="52"/>
    </location>
</feature>
<keyword evidence="1" id="KW-1133">Transmembrane helix</keyword>